<gene>
    <name evidence="4" type="primary">citD</name>
    <name evidence="6" type="ORF">SAMN05421804_11010</name>
</gene>
<comment type="subcellular location">
    <subcellularLocation>
        <location evidence="1 4">Cytoplasm</location>
    </subcellularLocation>
</comment>
<dbReference type="Pfam" id="PF06857">
    <property type="entry name" value="ACP"/>
    <property type="match status" value="1"/>
</dbReference>
<keyword evidence="6" id="KW-0456">Lyase</keyword>
<feature type="modified residue" description="O-(phosphoribosyl dephospho-coenzyme A)serine" evidence="4 5">
    <location>
        <position position="17"/>
    </location>
</feature>
<dbReference type="InterPro" id="IPR006495">
    <property type="entry name" value="CitD"/>
</dbReference>
<evidence type="ECO:0000256" key="3">
    <source>
        <dbReference type="ARBA" id="ARBA00022553"/>
    </source>
</evidence>
<evidence type="ECO:0000313" key="6">
    <source>
        <dbReference type="EMBL" id="SDJ21922.1"/>
    </source>
</evidence>
<keyword evidence="3 4" id="KW-0597">Phosphoprotein</keyword>
<evidence type="ECO:0000256" key="1">
    <source>
        <dbReference type="ARBA" id="ARBA00004496"/>
    </source>
</evidence>
<evidence type="ECO:0000313" key="7">
    <source>
        <dbReference type="Proteomes" id="UP000183255"/>
    </source>
</evidence>
<dbReference type="HAMAP" id="MF_00805">
    <property type="entry name" value="CitD"/>
    <property type="match status" value="1"/>
</dbReference>
<dbReference type="GO" id="GO:0016829">
    <property type="term" value="F:lyase activity"/>
    <property type="evidence" value="ECO:0007669"/>
    <property type="project" value="UniProtKB-KW"/>
</dbReference>
<evidence type="ECO:0000256" key="2">
    <source>
        <dbReference type="ARBA" id="ARBA00022490"/>
    </source>
</evidence>
<reference evidence="6 7" key="1">
    <citation type="submission" date="2016-10" db="EMBL/GenBank/DDBJ databases">
        <authorList>
            <person name="de Groot N.N."/>
        </authorList>
    </citation>
    <scope>NUCLEOTIDE SEQUENCE [LARGE SCALE GENOMIC DNA]</scope>
    <source>
        <strain evidence="6 7">CGMCC 1.5058</strain>
    </source>
</reference>
<dbReference type="PIRSF" id="PIRSF002736">
    <property type="entry name" value="Citrt_lyas_gamma"/>
    <property type="match status" value="1"/>
</dbReference>
<dbReference type="InterPro" id="IPR023439">
    <property type="entry name" value="Mal_deCO2ase/Cit_lyase_ACP"/>
</dbReference>
<name>A0A1G8RYD0_9CLOT</name>
<dbReference type="EMBL" id="FNDZ01000010">
    <property type="protein sequence ID" value="SDJ21922.1"/>
    <property type="molecule type" value="Genomic_DNA"/>
</dbReference>
<dbReference type="NCBIfam" id="TIGR01608">
    <property type="entry name" value="citD"/>
    <property type="match status" value="1"/>
</dbReference>
<comment type="similarity">
    <text evidence="4">Belongs to the CitD family.</text>
</comment>
<organism evidence="6 7">
    <name type="scientific">Proteiniclasticum ruminis</name>
    <dbReference type="NCBI Taxonomy" id="398199"/>
    <lineage>
        <taxon>Bacteria</taxon>
        <taxon>Bacillati</taxon>
        <taxon>Bacillota</taxon>
        <taxon>Clostridia</taxon>
        <taxon>Eubacteriales</taxon>
        <taxon>Clostridiaceae</taxon>
        <taxon>Proteiniclasticum</taxon>
    </lineage>
</organism>
<protein>
    <recommendedName>
        <fullName evidence="4">Citrate lyase acyl carrier protein</fullName>
    </recommendedName>
    <alternativeName>
        <fullName evidence="4">Citrate lyase gamma chain</fullName>
    </alternativeName>
</protein>
<evidence type="ECO:0000256" key="4">
    <source>
        <dbReference type="HAMAP-Rule" id="MF_00805"/>
    </source>
</evidence>
<sequence length="106" mass="11844">MGNFKIEKQAIAGTLESSDLQIIIDENEGRGIEIELKSSVANQYGRRIREVLTETLKNMGIKDAKLLVTDKGALDCTIIARTIAVVHRASGKTEEIDWEELETWNV</sequence>
<dbReference type="RefSeq" id="WP_031577440.1">
    <property type="nucleotide sequence ID" value="NZ_DAMANS010000055.1"/>
</dbReference>
<evidence type="ECO:0000256" key="5">
    <source>
        <dbReference type="PIRSR" id="PIRSR002736-50"/>
    </source>
</evidence>
<dbReference type="Proteomes" id="UP000183255">
    <property type="component" value="Unassembled WGS sequence"/>
</dbReference>
<dbReference type="AlphaFoldDB" id="A0A1G8RYD0"/>
<accession>A0A1G8RYD0</accession>
<dbReference type="NCBIfam" id="NF009726">
    <property type="entry name" value="PRK13253.1"/>
    <property type="match status" value="1"/>
</dbReference>
<proteinExistence type="inferred from homology"/>
<comment type="subunit">
    <text evidence="4">Oligomer with a subunit composition of (alpha,beta,gamma)6.</text>
</comment>
<dbReference type="GO" id="GO:0005737">
    <property type="term" value="C:cytoplasm"/>
    <property type="evidence" value="ECO:0007669"/>
    <property type="project" value="UniProtKB-SubCell"/>
</dbReference>
<keyword evidence="2 4" id="KW-0963">Cytoplasm</keyword>
<comment type="function">
    <text evidence="4">Covalent carrier of the coenzyme of citrate lyase.</text>
</comment>